<reference evidence="1" key="1">
    <citation type="journal article" date="2012" name="Proc. Natl. Acad. Sci. U.S.A.">
        <title>Antigenic diversity is generated by distinct evolutionary mechanisms in African trypanosome species.</title>
        <authorList>
            <person name="Jackson A.P."/>
            <person name="Berry A."/>
            <person name="Aslett M."/>
            <person name="Allison H.C."/>
            <person name="Burton P."/>
            <person name="Vavrova-Anderson J."/>
            <person name="Brown R."/>
            <person name="Browne H."/>
            <person name="Corton N."/>
            <person name="Hauser H."/>
            <person name="Gamble J."/>
            <person name="Gilderthorp R."/>
            <person name="Marcello L."/>
            <person name="McQuillan J."/>
            <person name="Otto T.D."/>
            <person name="Quail M.A."/>
            <person name="Sanders M.J."/>
            <person name="van Tonder A."/>
            <person name="Ginger M.L."/>
            <person name="Field M.C."/>
            <person name="Barry J.D."/>
            <person name="Hertz-Fowler C."/>
            <person name="Berriman M."/>
        </authorList>
    </citation>
    <scope>NUCLEOTIDE SEQUENCE</scope>
    <source>
        <strain evidence="1">IL3000</strain>
    </source>
</reference>
<sequence>MEEYHEVTSTSFRVVVFEARPYSFDECISQQVRSSVRITHIAFTPPTADDVESYASHQQKRHQNQARTLKESFNANSAPRQATLARLTTFCASGKLETHTLACFPWGACTLSHAAATGTDDGDIKRGAGHDPLPARVQLGGVYDVALPQLSDVCGNVDIRFDVDGSVRLEVVGPGSVTFFGEQYSALIPEWLDHHFFTLDDEESEEISDDDSTVPMSRLNF</sequence>
<gene>
    <name evidence="1" type="ORF">TCIL3000_10_9390</name>
</gene>
<protein>
    <submittedName>
        <fullName evidence="1">Uncharacterized protein</fullName>
    </submittedName>
</protein>
<name>G0UXP4_TRYCI</name>
<dbReference type="AlphaFoldDB" id="G0UXP4"/>
<evidence type="ECO:0000313" key="1">
    <source>
        <dbReference type="EMBL" id="CCC94161.1"/>
    </source>
</evidence>
<proteinExistence type="predicted"/>
<dbReference type="EMBL" id="HE575323">
    <property type="protein sequence ID" value="CCC94161.1"/>
    <property type="molecule type" value="Genomic_DNA"/>
</dbReference>
<dbReference type="VEuPathDB" id="TriTrypDB:TcIL3000_10_9390"/>
<organism evidence="1">
    <name type="scientific">Trypanosoma congolense (strain IL3000)</name>
    <dbReference type="NCBI Taxonomy" id="1068625"/>
    <lineage>
        <taxon>Eukaryota</taxon>
        <taxon>Discoba</taxon>
        <taxon>Euglenozoa</taxon>
        <taxon>Kinetoplastea</taxon>
        <taxon>Metakinetoplastina</taxon>
        <taxon>Trypanosomatida</taxon>
        <taxon>Trypanosomatidae</taxon>
        <taxon>Trypanosoma</taxon>
        <taxon>Nannomonas</taxon>
    </lineage>
</organism>
<accession>G0UXP4</accession>